<proteinExistence type="predicted"/>
<accession>A0ABN2NT37</accession>
<feature type="signal peptide" evidence="1">
    <location>
        <begin position="1"/>
        <end position="31"/>
    </location>
</feature>
<feature type="chain" id="PRO_5046728030" description="Secreted protein" evidence="1">
    <location>
        <begin position="32"/>
        <end position="114"/>
    </location>
</feature>
<evidence type="ECO:0000313" key="3">
    <source>
        <dbReference type="Proteomes" id="UP001501303"/>
    </source>
</evidence>
<sequence>MRKMKNAVISAMASGALAGGLLLAGGSPAAAASCPSGASPVIPGGKASWTLRCSGGQLSVYGWVEDTRRDGKCARVTVRASSTQTRTACGKGQRSHFDWKFPNRTSATVTLSLT</sequence>
<evidence type="ECO:0000313" key="2">
    <source>
        <dbReference type="EMBL" id="GAA1900557.1"/>
    </source>
</evidence>
<gene>
    <name evidence="2" type="ORF">GCM10009716_08000</name>
</gene>
<name>A0ABN2NT37_9ACTN</name>
<dbReference type="RefSeq" id="WP_344258875.1">
    <property type="nucleotide sequence ID" value="NZ_BAAAMJ010000008.1"/>
</dbReference>
<reference evidence="2 3" key="1">
    <citation type="journal article" date="2019" name="Int. J. Syst. Evol. Microbiol.">
        <title>The Global Catalogue of Microorganisms (GCM) 10K type strain sequencing project: providing services to taxonomists for standard genome sequencing and annotation.</title>
        <authorList>
            <consortium name="The Broad Institute Genomics Platform"/>
            <consortium name="The Broad Institute Genome Sequencing Center for Infectious Disease"/>
            <person name="Wu L."/>
            <person name="Ma J."/>
        </authorList>
    </citation>
    <scope>NUCLEOTIDE SEQUENCE [LARGE SCALE GENOMIC DNA]</scope>
    <source>
        <strain evidence="2 3">JCM 13581</strain>
    </source>
</reference>
<evidence type="ECO:0008006" key="4">
    <source>
        <dbReference type="Google" id="ProtNLM"/>
    </source>
</evidence>
<dbReference type="EMBL" id="BAAAMJ010000008">
    <property type="protein sequence ID" value="GAA1900557.1"/>
    <property type="molecule type" value="Genomic_DNA"/>
</dbReference>
<keyword evidence="3" id="KW-1185">Reference proteome</keyword>
<organism evidence="2 3">
    <name type="scientific">Streptomyces sodiiphilus</name>
    <dbReference type="NCBI Taxonomy" id="226217"/>
    <lineage>
        <taxon>Bacteria</taxon>
        <taxon>Bacillati</taxon>
        <taxon>Actinomycetota</taxon>
        <taxon>Actinomycetes</taxon>
        <taxon>Kitasatosporales</taxon>
        <taxon>Streptomycetaceae</taxon>
        <taxon>Streptomyces</taxon>
    </lineage>
</organism>
<dbReference type="Proteomes" id="UP001501303">
    <property type="component" value="Unassembled WGS sequence"/>
</dbReference>
<evidence type="ECO:0000256" key="1">
    <source>
        <dbReference type="SAM" id="SignalP"/>
    </source>
</evidence>
<comment type="caution">
    <text evidence="2">The sequence shown here is derived from an EMBL/GenBank/DDBJ whole genome shotgun (WGS) entry which is preliminary data.</text>
</comment>
<dbReference type="PROSITE" id="PS51257">
    <property type="entry name" value="PROKAR_LIPOPROTEIN"/>
    <property type="match status" value="1"/>
</dbReference>
<keyword evidence="1" id="KW-0732">Signal</keyword>
<protein>
    <recommendedName>
        <fullName evidence="4">Secreted protein</fullName>
    </recommendedName>
</protein>